<name>A0A8S2NND9_9BILA</name>
<evidence type="ECO:0000313" key="2">
    <source>
        <dbReference type="Proteomes" id="UP000681722"/>
    </source>
</evidence>
<reference evidence="1" key="1">
    <citation type="submission" date="2021-02" db="EMBL/GenBank/DDBJ databases">
        <authorList>
            <person name="Nowell W R."/>
        </authorList>
    </citation>
    <scope>NUCLEOTIDE SEQUENCE</scope>
</reference>
<feature type="non-terminal residue" evidence="1">
    <location>
        <position position="1"/>
    </location>
</feature>
<evidence type="ECO:0000313" key="1">
    <source>
        <dbReference type="EMBL" id="CAF4009408.1"/>
    </source>
</evidence>
<dbReference type="Proteomes" id="UP000681722">
    <property type="component" value="Unassembled WGS sequence"/>
</dbReference>
<gene>
    <name evidence="1" type="ORF">SRO942_LOCUS25871</name>
</gene>
<comment type="caution">
    <text evidence="1">The sequence shown here is derived from an EMBL/GenBank/DDBJ whole genome shotgun (WGS) entry which is preliminary data.</text>
</comment>
<sequence>LPGLIQNSDLLFCYIATQLDMCEQDRTKSEDCHQKAQELYKILQNNNLSEEIKQLKSSLYIQ</sequence>
<accession>A0A8S2NND9</accession>
<protein>
    <submittedName>
        <fullName evidence="1">Uncharacterized protein</fullName>
    </submittedName>
</protein>
<feature type="non-terminal residue" evidence="1">
    <location>
        <position position="62"/>
    </location>
</feature>
<organism evidence="1 2">
    <name type="scientific">Didymodactylos carnosus</name>
    <dbReference type="NCBI Taxonomy" id="1234261"/>
    <lineage>
        <taxon>Eukaryota</taxon>
        <taxon>Metazoa</taxon>
        <taxon>Spiralia</taxon>
        <taxon>Gnathifera</taxon>
        <taxon>Rotifera</taxon>
        <taxon>Eurotatoria</taxon>
        <taxon>Bdelloidea</taxon>
        <taxon>Philodinida</taxon>
        <taxon>Philodinidae</taxon>
        <taxon>Didymodactylos</taxon>
    </lineage>
</organism>
<proteinExistence type="predicted"/>
<dbReference type="EMBL" id="CAJOBC010011801">
    <property type="protein sequence ID" value="CAF4009408.1"/>
    <property type="molecule type" value="Genomic_DNA"/>
</dbReference>
<dbReference type="AlphaFoldDB" id="A0A8S2NND9"/>